<evidence type="ECO:0000256" key="2">
    <source>
        <dbReference type="SAM" id="SignalP"/>
    </source>
</evidence>
<organism evidence="4 5">
    <name type="scientific">Fusarium pseudocircinatum</name>
    <dbReference type="NCBI Taxonomy" id="56676"/>
    <lineage>
        <taxon>Eukaryota</taxon>
        <taxon>Fungi</taxon>
        <taxon>Dikarya</taxon>
        <taxon>Ascomycota</taxon>
        <taxon>Pezizomycotina</taxon>
        <taxon>Sordariomycetes</taxon>
        <taxon>Hypocreomycetidae</taxon>
        <taxon>Hypocreales</taxon>
        <taxon>Nectriaceae</taxon>
        <taxon>Fusarium</taxon>
        <taxon>Fusarium fujikuroi species complex</taxon>
    </lineage>
</organism>
<evidence type="ECO:0000313" key="4">
    <source>
        <dbReference type="EMBL" id="KAF5581823.1"/>
    </source>
</evidence>
<accession>A0A8H5KZS6</accession>
<feature type="compositionally biased region" description="Low complexity" evidence="1">
    <location>
        <begin position="297"/>
        <end position="330"/>
    </location>
</feature>
<comment type="caution">
    <text evidence="4">The sequence shown here is derived from an EMBL/GenBank/DDBJ whole genome shotgun (WGS) entry which is preliminary data.</text>
</comment>
<feature type="chain" id="PRO_5034455314" description="Apple domain-containing protein" evidence="2">
    <location>
        <begin position="20"/>
        <end position="426"/>
    </location>
</feature>
<dbReference type="InterPro" id="IPR003609">
    <property type="entry name" value="Pan_app"/>
</dbReference>
<sequence length="426" mass="44455">MIAQNVLAAFVGLAVGVQAGPCKPSSVTTTSGTASTDVTSITSIATSGEPITTTTEAASTTTSLGEYVCLKDPAPVGKGCNAQGGGQGDLQTMGNVNTLTLAACYKSCLDRPGCIAISLQPGLWCALWAGSFTGTSGGESAWSWYDMDCFCDESSSTTSGLATGTTATEATVSELTTSSVELTSTTETAPATTTTTAASYSCVNNEKQPLPAGKPCNKAGNANQNSDLSLMYNRYDATTVSSCREACRNANGCTAFNLKPGSVCWLYSGTLDGVIEGESEYYWWSMDDCFCDKSSTTTSGAATKLTTSSVEPTSTTETAPATTTTTAPGESCVDNVKSPPPSDKVCNKDGYWSGTSMEFLGSPSGVKTMESCRTACHHTSGCTYFAFTPGQSCYIYGGDIESTDDQETSYIWYDMDCFCDLDEPDY</sequence>
<feature type="domain" description="Apple" evidence="3">
    <location>
        <begin position="216"/>
        <end position="289"/>
    </location>
</feature>
<gene>
    <name evidence="4" type="ORF">FPCIR_9931</name>
</gene>
<proteinExistence type="predicted"/>
<dbReference type="Gene3D" id="3.50.4.10">
    <property type="entry name" value="Hepatocyte Growth Factor"/>
    <property type="match status" value="1"/>
</dbReference>
<reference evidence="4 5" key="1">
    <citation type="submission" date="2020-05" db="EMBL/GenBank/DDBJ databases">
        <title>Identification and distribution of gene clusters putatively required for synthesis of sphingolipid metabolism inhibitors in phylogenetically diverse species of the filamentous fungus Fusarium.</title>
        <authorList>
            <person name="Kim H.-S."/>
            <person name="Busman M."/>
            <person name="Brown D.W."/>
            <person name="Divon H."/>
            <person name="Uhlig S."/>
            <person name="Proctor R.H."/>
        </authorList>
    </citation>
    <scope>NUCLEOTIDE SEQUENCE [LARGE SCALE GENOMIC DNA]</scope>
    <source>
        <strain evidence="4 5">NRRL 36939</strain>
    </source>
</reference>
<dbReference type="Pfam" id="PF14295">
    <property type="entry name" value="PAN_4"/>
    <property type="match status" value="3"/>
</dbReference>
<feature type="region of interest" description="Disordered" evidence="1">
    <location>
        <begin position="297"/>
        <end position="341"/>
    </location>
</feature>
<evidence type="ECO:0000313" key="5">
    <source>
        <dbReference type="Proteomes" id="UP000546213"/>
    </source>
</evidence>
<dbReference type="AlphaFoldDB" id="A0A8H5KZS6"/>
<evidence type="ECO:0000256" key="1">
    <source>
        <dbReference type="SAM" id="MobiDB-lite"/>
    </source>
</evidence>
<dbReference type="PROSITE" id="PS50948">
    <property type="entry name" value="PAN"/>
    <property type="match status" value="2"/>
</dbReference>
<dbReference type="EMBL" id="JAAOAS010000280">
    <property type="protein sequence ID" value="KAF5581823.1"/>
    <property type="molecule type" value="Genomic_DNA"/>
</dbReference>
<feature type="signal peptide" evidence="2">
    <location>
        <begin position="1"/>
        <end position="19"/>
    </location>
</feature>
<dbReference type="OrthoDB" id="5102873at2759"/>
<dbReference type="Proteomes" id="UP000546213">
    <property type="component" value="Unassembled WGS sequence"/>
</dbReference>
<feature type="domain" description="Apple" evidence="3">
    <location>
        <begin position="346"/>
        <end position="417"/>
    </location>
</feature>
<keyword evidence="2" id="KW-0732">Signal</keyword>
<protein>
    <recommendedName>
        <fullName evidence="3">Apple domain-containing protein</fullName>
    </recommendedName>
</protein>
<keyword evidence="5" id="KW-1185">Reference proteome</keyword>
<evidence type="ECO:0000259" key="3">
    <source>
        <dbReference type="PROSITE" id="PS50948"/>
    </source>
</evidence>
<name>A0A8H5KZS6_9HYPO</name>